<dbReference type="InterPro" id="IPR049326">
    <property type="entry name" value="Rhodopsin_dom_fungi"/>
</dbReference>
<dbReference type="Proteomes" id="UP000019487">
    <property type="component" value="Unassembled WGS sequence"/>
</dbReference>
<evidence type="ECO:0000256" key="7">
    <source>
        <dbReference type="SAM" id="Phobius"/>
    </source>
</evidence>
<dbReference type="STRING" id="1432307.W9CHD6"/>
<evidence type="ECO:0000313" key="10">
    <source>
        <dbReference type="Proteomes" id="UP000019487"/>
    </source>
</evidence>
<feature type="compositionally biased region" description="Basic residues" evidence="6">
    <location>
        <begin position="386"/>
        <end position="395"/>
    </location>
</feature>
<comment type="caution">
    <text evidence="9">The sequence shown here is derived from an EMBL/GenBank/DDBJ whole genome shotgun (WGS) entry which is preliminary data.</text>
</comment>
<protein>
    <recommendedName>
        <fullName evidence="8">Rhodopsin domain-containing protein</fullName>
    </recommendedName>
</protein>
<keyword evidence="10" id="KW-1185">Reference proteome</keyword>
<comment type="subcellular location">
    <subcellularLocation>
        <location evidence="1">Membrane</location>
        <topology evidence="1">Multi-pass membrane protein</topology>
    </subcellularLocation>
</comment>
<feature type="domain" description="Rhodopsin" evidence="8">
    <location>
        <begin position="27"/>
        <end position="266"/>
    </location>
</feature>
<dbReference type="AlphaFoldDB" id="W9CHD6"/>
<gene>
    <name evidence="9" type="ORF">SBOR_4272</name>
</gene>
<evidence type="ECO:0000256" key="2">
    <source>
        <dbReference type="ARBA" id="ARBA00022692"/>
    </source>
</evidence>
<feature type="transmembrane region" description="Helical" evidence="7">
    <location>
        <begin position="162"/>
        <end position="190"/>
    </location>
</feature>
<organism evidence="9 10">
    <name type="scientific">Sclerotinia borealis (strain F-4128)</name>
    <dbReference type="NCBI Taxonomy" id="1432307"/>
    <lineage>
        <taxon>Eukaryota</taxon>
        <taxon>Fungi</taxon>
        <taxon>Dikarya</taxon>
        <taxon>Ascomycota</taxon>
        <taxon>Pezizomycotina</taxon>
        <taxon>Leotiomycetes</taxon>
        <taxon>Helotiales</taxon>
        <taxon>Sclerotiniaceae</taxon>
        <taxon>Sclerotinia</taxon>
    </lineage>
</organism>
<feature type="transmembrane region" description="Helical" evidence="7">
    <location>
        <begin position="6"/>
        <end position="31"/>
    </location>
</feature>
<feature type="compositionally biased region" description="Polar residues" evidence="6">
    <location>
        <begin position="316"/>
        <end position="335"/>
    </location>
</feature>
<evidence type="ECO:0000259" key="8">
    <source>
        <dbReference type="Pfam" id="PF20684"/>
    </source>
</evidence>
<feature type="compositionally biased region" description="Basic and acidic residues" evidence="6">
    <location>
        <begin position="398"/>
        <end position="408"/>
    </location>
</feature>
<evidence type="ECO:0000256" key="4">
    <source>
        <dbReference type="ARBA" id="ARBA00023136"/>
    </source>
</evidence>
<dbReference type="HOGENOM" id="CLU_028200_3_1_1"/>
<feature type="transmembrane region" description="Helical" evidence="7">
    <location>
        <begin position="202"/>
        <end position="221"/>
    </location>
</feature>
<dbReference type="GO" id="GO:0016020">
    <property type="term" value="C:membrane"/>
    <property type="evidence" value="ECO:0007669"/>
    <property type="project" value="UniProtKB-SubCell"/>
</dbReference>
<evidence type="ECO:0000256" key="6">
    <source>
        <dbReference type="SAM" id="MobiDB-lite"/>
    </source>
</evidence>
<feature type="region of interest" description="Disordered" evidence="6">
    <location>
        <begin position="316"/>
        <end position="408"/>
    </location>
</feature>
<dbReference type="PANTHER" id="PTHR33048:SF96">
    <property type="entry name" value="INTEGRAL MEMBRANE PROTEIN"/>
    <property type="match status" value="1"/>
</dbReference>
<evidence type="ECO:0000256" key="1">
    <source>
        <dbReference type="ARBA" id="ARBA00004141"/>
    </source>
</evidence>
<keyword evidence="3 7" id="KW-1133">Transmembrane helix</keyword>
<reference evidence="9 10" key="1">
    <citation type="journal article" date="2014" name="Genome Announc.">
        <title>Draft genome sequence of Sclerotinia borealis, a psychrophilic plant pathogenic fungus.</title>
        <authorList>
            <person name="Mardanov A.V."/>
            <person name="Beletsky A.V."/>
            <person name="Kadnikov V.V."/>
            <person name="Ignatov A.N."/>
            <person name="Ravin N.V."/>
        </authorList>
    </citation>
    <scope>NUCLEOTIDE SEQUENCE [LARGE SCALE GENOMIC DNA]</scope>
    <source>
        <strain evidence="10">F-4157</strain>
    </source>
</reference>
<feature type="transmembrane region" description="Helical" evidence="7">
    <location>
        <begin position="43"/>
        <end position="65"/>
    </location>
</feature>
<dbReference type="OrthoDB" id="5022096at2759"/>
<dbReference type="EMBL" id="AYSA01000189">
    <property type="protein sequence ID" value="ESZ95338.1"/>
    <property type="molecule type" value="Genomic_DNA"/>
</dbReference>
<dbReference type="PANTHER" id="PTHR33048">
    <property type="entry name" value="PTH11-LIKE INTEGRAL MEMBRANE PROTEIN (AFU_ORTHOLOGUE AFUA_5G11245)"/>
    <property type="match status" value="1"/>
</dbReference>
<feature type="transmembrane region" description="Helical" evidence="7">
    <location>
        <begin position="85"/>
        <end position="108"/>
    </location>
</feature>
<name>W9CHD6_SCLBF</name>
<dbReference type="Pfam" id="PF20684">
    <property type="entry name" value="Fung_rhodopsin"/>
    <property type="match status" value="1"/>
</dbReference>
<accession>W9CHD6</accession>
<proteinExistence type="inferred from homology"/>
<keyword evidence="2 7" id="KW-0812">Transmembrane</keyword>
<comment type="similarity">
    <text evidence="5">Belongs to the SAT4 family.</text>
</comment>
<evidence type="ECO:0000256" key="3">
    <source>
        <dbReference type="ARBA" id="ARBA00022989"/>
    </source>
</evidence>
<dbReference type="InterPro" id="IPR052337">
    <property type="entry name" value="SAT4-like"/>
</dbReference>
<evidence type="ECO:0000313" key="9">
    <source>
        <dbReference type="EMBL" id="ESZ95338.1"/>
    </source>
</evidence>
<feature type="transmembrane region" description="Helical" evidence="7">
    <location>
        <begin position="241"/>
        <end position="261"/>
    </location>
</feature>
<feature type="transmembrane region" description="Helical" evidence="7">
    <location>
        <begin position="120"/>
        <end position="142"/>
    </location>
</feature>
<evidence type="ECO:0000256" key="5">
    <source>
        <dbReference type="ARBA" id="ARBA00038359"/>
    </source>
</evidence>
<sequence>MALEQRALTIVIVNFVFLALSTITLALRCFVRTTREVFGLDDWMILLGWAMFVINVCMSTMAAVNGLGVHNLTITAAEMAPAVKYFTMFQLFTLTGTLPVKTSICISLMRITPNPTYKKILYAIMAGSVITVLISDVVVIVTCRPMSFTWDKTIPDGKCSSINAILALSYCFSAMNIVTDLSTAVLPIFIVWNLKLSPRIKVAISILLGMGMFASIATIIRLKYFPNYAKAIDYLYGVAPIVWWSTIETGLGIIAASLSALRPLFRFALGNGSYGPSDDKASPPTIGTPRQKGYMKARAIKLQNIEDGLATTMVTRTGNENENGSHYNESSNNSEGEGDGDKSSQKGILHHIPEQPEQDYTGEENGIMVSHSYNVEDGNDVDKAHSRSAGHRHNGSHGSRERKIQDII</sequence>
<keyword evidence="4 7" id="KW-0472">Membrane</keyword>